<dbReference type="InterPro" id="IPR007523">
    <property type="entry name" value="NDUFAF3/AAMDC"/>
</dbReference>
<dbReference type="PANTHER" id="PTHR21192">
    <property type="entry name" value="NUCLEAR PROTEIN E3-3"/>
    <property type="match status" value="1"/>
</dbReference>
<accession>A0A501XM77</accession>
<dbReference type="Gene3D" id="3.40.1230.10">
    <property type="entry name" value="MTH938-like"/>
    <property type="match status" value="1"/>
</dbReference>
<proteinExistence type="predicted"/>
<reference evidence="1 2" key="1">
    <citation type="submission" date="2019-06" db="EMBL/GenBank/DDBJ databases">
        <authorList>
            <person name="Lee I."/>
            <person name="Jang G.I."/>
            <person name="Hwang C.Y."/>
        </authorList>
    </citation>
    <scope>NUCLEOTIDE SEQUENCE [LARGE SCALE GENOMIC DNA]</scope>
    <source>
        <strain evidence="1 2">PAMC 28131</strain>
    </source>
</reference>
<protein>
    <recommendedName>
        <fullName evidence="3">Mth938-like domain-containing protein</fullName>
    </recommendedName>
</protein>
<dbReference type="OrthoDB" id="7351393at2"/>
<dbReference type="AlphaFoldDB" id="A0A501XM77"/>
<dbReference type="InterPro" id="IPR036748">
    <property type="entry name" value="MTH938-like_sf"/>
</dbReference>
<evidence type="ECO:0008006" key="3">
    <source>
        <dbReference type="Google" id="ProtNLM"/>
    </source>
</evidence>
<dbReference type="Proteomes" id="UP000319897">
    <property type="component" value="Unassembled WGS sequence"/>
</dbReference>
<evidence type="ECO:0000313" key="1">
    <source>
        <dbReference type="EMBL" id="TPE61383.1"/>
    </source>
</evidence>
<dbReference type="Pfam" id="PF04430">
    <property type="entry name" value="DUF498"/>
    <property type="match status" value="1"/>
</dbReference>
<keyword evidence="2" id="KW-1185">Reference proteome</keyword>
<comment type="caution">
    <text evidence="1">The sequence shown here is derived from an EMBL/GenBank/DDBJ whole genome shotgun (WGS) entry which is preliminary data.</text>
</comment>
<dbReference type="SUPFAM" id="SSF64076">
    <property type="entry name" value="MTH938-like"/>
    <property type="match status" value="1"/>
</dbReference>
<sequence length="112" mass="12226">MRPSPSRIEGRTADGWVVAGRLYRPALLLTQAFAGTLPRLDFAALESVQLPELEGVELLLLGTGDTLRRPPMAFTEALRPRGWRVEPMDSASAARTFNVLAAEERLVGALIL</sequence>
<dbReference type="PANTHER" id="PTHR21192:SF2">
    <property type="entry name" value="NADH DEHYDROGENASE [UBIQUINONE] 1 ALPHA SUBCOMPLEX ASSEMBLY FACTOR 3"/>
    <property type="match status" value="1"/>
</dbReference>
<evidence type="ECO:0000313" key="2">
    <source>
        <dbReference type="Proteomes" id="UP000319897"/>
    </source>
</evidence>
<name>A0A501XM77_9SPHN</name>
<organism evidence="1 2">
    <name type="scientific">Sandaracinobacter neustonicus</name>
    <dbReference type="NCBI Taxonomy" id="1715348"/>
    <lineage>
        <taxon>Bacteria</taxon>
        <taxon>Pseudomonadati</taxon>
        <taxon>Pseudomonadota</taxon>
        <taxon>Alphaproteobacteria</taxon>
        <taxon>Sphingomonadales</taxon>
        <taxon>Sphingosinicellaceae</taxon>
        <taxon>Sandaracinobacter</taxon>
    </lineage>
</organism>
<dbReference type="EMBL" id="VFSU01000023">
    <property type="protein sequence ID" value="TPE61383.1"/>
    <property type="molecule type" value="Genomic_DNA"/>
</dbReference>
<gene>
    <name evidence="1" type="ORF">FJQ54_08540</name>
</gene>